<comment type="caution">
    <text evidence="3">The sequence shown here is derived from an EMBL/GenBank/DDBJ whole genome shotgun (WGS) entry which is preliminary data.</text>
</comment>
<dbReference type="PANTHER" id="PTHR36509">
    <property type="entry name" value="BLL3101 PROTEIN"/>
    <property type="match status" value="1"/>
</dbReference>
<protein>
    <submittedName>
        <fullName evidence="3">DUF1214 domain-containing protein</fullName>
    </submittedName>
</protein>
<proteinExistence type="predicted"/>
<dbReference type="InterPro" id="IPR010679">
    <property type="entry name" value="DUF1254"/>
</dbReference>
<dbReference type="AlphaFoldDB" id="A0AAE5A8S2"/>
<dbReference type="InterPro" id="IPR037049">
    <property type="entry name" value="DUF1214_C_sf"/>
</dbReference>
<dbReference type="RefSeq" id="WP_317746871.1">
    <property type="nucleotide sequence ID" value="NZ_JAWLUP010000109.1"/>
</dbReference>
<evidence type="ECO:0000259" key="2">
    <source>
        <dbReference type="Pfam" id="PF06863"/>
    </source>
</evidence>
<dbReference type="PANTHER" id="PTHR36509:SF2">
    <property type="entry name" value="BLL3101 PROTEIN"/>
    <property type="match status" value="1"/>
</dbReference>
<dbReference type="Pfam" id="PF06742">
    <property type="entry name" value="DUF1214"/>
    <property type="match status" value="1"/>
</dbReference>
<feature type="domain" description="DUF1214" evidence="1">
    <location>
        <begin position="258"/>
        <end position="366"/>
    </location>
</feature>
<gene>
    <name evidence="3" type="ORF">R4315_25320</name>
</gene>
<dbReference type="Proteomes" id="UP001185863">
    <property type="component" value="Unassembled WGS sequence"/>
</dbReference>
<dbReference type="Gene3D" id="2.60.120.600">
    <property type="entry name" value="Domain of unknown function DUF1214, C-terminal domain"/>
    <property type="match status" value="1"/>
</dbReference>
<dbReference type="Gene3D" id="2.60.40.1610">
    <property type="entry name" value="Domain of unknown function DUF1254"/>
    <property type="match status" value="1"/>
</dbReference>
<dbReference type="Pfam" id="PF06863">
    <property type="entry name" value="DUF1254"/>
    <property type="match status" value="1"/>
</dbReference>
<dbReference type="InterPro" id="IPR010621">
    <property type="entry name" value="DUF1214"/>
</dbReference>
<evidence type="ECO:0000313" key="4">
    <source>
        <dbReference type="Proteomes" id="UP001185863"/>
    </source>
</evidence>
<sequence length="380" mass="42080">MGHQRRLSDHTLTAGVAPNVDTLYSLAFLDLDAGPFLLTMPNFGDRYYSVQICESDTTTRIVLGQRTSGPQLPPIRICRGDPSLADGKSETAIKCSTRFVMVAIRVLVLPEDPEDTALARALQEQIQLTGPSMPSRAASESLTDLVRRERNAEIVDPAGFLDSLQHAMTAIAPDSIPSTVVEQVECLQRLVRDTTSVEWRAISDGLNAGLDQIAQHVKTLGETRNGWALNERGADFGGDHLLRAAVAYSQIYINPAIEALYPVCEVDDQGQQLNGAHAYMITFEPDDYPPAKYFWSLTIYHKAGLLYGNELARYAITDRTPGLVEGADGRLEVWIQTERPHEPERNWLPCPPGDFRLMLRLYGPDQTDWAPPLVTPRVAQ</sequence>
<dbReference type="InterPro" id="IPR037050">
    <property type="entry name" value="DUF1254_sf"/>
</dbReference>
<organism evidence="3 4">
    <name type="scientific">Rhodococcus oxybenzonivorans</name>
    <dbReference type="NCBI Taxonomy" id="1990687"/>
    <lineage>
        <taxon>Bacteria</taxon>
        <taxon>Bacillati</taxon>
        <taxon>Actinomycetota</taxon>
        <taxon>Actinomycetes</taxon>
        <taxon>Mycobacteriales</taxon>
        <taxon>Nocardiaceae</taxon>
        <taxon>Rhodococcus</taxon>
    </lineage>
</organism>
<accession>A0AAE5A8S2</accession>
<evidence type="ECO:0000259" key="1">
    <source>
        <dbReference type="Pfam" id="PF06742"/>
    </source>
</evidence>
<evidence type="ECO:0000313" key="3">
    <source>
        <dbReference type="EMBL" id="MDV7267846.1"/>
    </source>
</evidence>
<dbReference type="EMBL" id="JAWLUP010000109">
    <property type="protein sequence ID" value="MDV7267846.1"/>
    <property type="molecule type" value="Genomic_DNA"/>
</dbReference>
<name>A0AAE5A8S2_9NOCA</name>
<feature type="domain" description="DUF1254" evidence="2">
    <location>
        <begin position="2"/>
        <end position="129"/>
    </location>
</feature>
<reference evidence="3" key="1">
    <citation type="submission" date="2023-10" db="EMBL/GenBank/DDBJ databases">
        <title>Development of a sustainable strategy for remediation of hydrocarbon-contaminated territories based on the waste exchange concept.</title>
        <authorList>
            <person name="Krivoruchko A."/>
        </authorList>
    </citation>
    <scope>NUCLEOTIDE SEQUENCE</scope>
    <source>
        <strain evidence="3">IEGM 68</strain>
    </source>
</reference>
<dbReference type="SUPFAM" id="SSF160935">
    <property type="entry name" value="VPA0735-like"/>
    <property type="match status" value="1"/>
</dbReference>